<evidence type="ECO:0000256" key="9">
    <source>
        <dbReference type="ARBA" id="ARBA00023136"/>
    </source>
</evidence>
<feature type="signal peptide" evidence="11">
    <location>
        <begin position="1"/>
        <end position="22"/>
    </location>
</feature>
<feature type="chain" id="PRO_5015053669" evidence="11">
    <location>
        <begin position="23"/>
        <end position="390"/>
    </location>
</feature>
<dbReference type="SUPFAM" id="SSF56935">
    <property type="entry name" value="Porins"/>
    <property type="match status" value="1"/>
</dbReference>
<comment type="subunit">
    <text evidence="2">Homotrimer.</text>
</comment>
<keyword evidence="5" id="KW-0812">Transmembrane</keyword>
<dbReference type="PANTHER" id="PTHR34501:SF9">
    <property type="entry name" value="MAJOR OUTER MEMBRANE PROTEIN P.IA"/>
    <property type="match status" value="1"/>
</dbReference>
<evidence type="ECO:0000259" key="12">
    <source>
        <dbReference type="Pfam" id="PF13609"/>
    </source>
</evidence>
<organism evidence="14 15">
    <name type="scientific">Paraburkholderia tropica</name>
    <dbReference type="NCBI Taxonomy" id="92647"/>
    <lineage>
        <taxon>Bacteria</taxon>
        <taxon>Pseudomonadati</taxon>
        <taxon>Pseudomonadota</taxon>
        <taxon>Betaproteobacteria</taxon>
        <taxon>Burkholderiales</taxon>
        <taxon>Burkholderiaceae</taxon>
        <taxon>Paraburkholderia</taxon>
    </lineage>
</organism>
<dbReference type="GO" id="GO:0015288">
    <property type="term" value="F:porin activity"/>
    <property type="evidence" value="ECO:0007669"/>
    <property type="project" value="UniProtKB-KW"/>
</dbReference>
<evidence type="ECO:0000313" key="16">
    <source>
        <dbReference type="Proteomes" id="UP000247515"/>
    </source>
</evidence>
<dbReference type="EMBL" id="FNZM01000004">
    <property type="protein sequence ID" value="SEJ39712.1"/>
    <property type="molecule type" value="Genomic_DNA"/>
</dbReference>
<dbReference type="PANTHER" id="PTHR34501">
    <property type="entry name" value="PROTEIN YDDL-RELATED"/>
    <property type="match status" value="1"/>
</dbReference>
<reference evidence="14 15" key="1">
    <citation type="submission" date="2016-10" db="EMBL/GenBank/DDBJ databases">
        <authorList>
            <person name="Varghese N."/>
            <person name="Submissions S."/>
        </authorList>
    </citation>
    <scope>NUCLEOTIDE SEQUENCE [LARGE SCALE GENOMIC DNA]</scope>
    <source>
        <strain evidence="14 15">LMG 22274</strain>
    </source>
</reference>
<evidence type="ECO:0000256" key="5">
    <source>
        <dbReference type="ARBA" id="ARBA00022692"/>
    </source>
</evidence>
<dbReference type="GO" id="GO:0009279">
    <property type="term" value="C:cell outer membrane"/>
    <property type="evidence" value="ECO:0007669"/>
    <property type="project" value="UniProtKB-SubCell"/>
</dbReference>
<dbReference type="CDD" id="cd00342">
    <property type="entry name" value="gram_neg_porins"/>
    <property type="match status" value="1"/>
</dbReference>
<dbReference type="RefSeq" id="WP_065057965.1">
    <property type="nucleotide sequence ID" value="NZ_CADFGN010000007.1"/>
</dbReference>
<dbReference type="Proteomes" id="UP000183529">
    <property type="component" value="Unassembled WGS sequence"/>
</dbReference>
<dbReference type="GO" id="GO:0046930">
    <property type="term" value="C:pore complex"/>
    <property type="evidence" value="ECO:0007669"/>
    <property type="project" value="UniProtKB-KW"/>
</dbReference>
<keyword evidence="3" id="KW-0813">Transport</keyword>
<evidence type="ECO:0000313" key="15">
    <source>
        <dbReference type="Proteomes" id="UP000183529"/>
    </source>
</evidence>
<evidence type="ECO:0000313" key="14">
    <source>
        <dbReference type="EMBL" id="SEJ39712.1"/>
    </source>
</evidence>
<keyword evidence="6 11" id="KW-0732">Signal</keyword>
<evidence type="ECO:0000256" key="8">
    <source>
        <dbReference type="ARBA" id="ARBA00023114"/>
    </source>
</evidence>
<dbReference type="GeneID" id="61305396"/>
<evidence type="ECO:0000256" key="4">
    <source>
        <dbReference type="ARBA" id="ARBA00022452"/>
    </source>
</evidence>
<dbReference type="PRINTS" id="PR00184">
    <property type="entry name" value="NEISSPPORIN"/>
</dbReference>
<keyword evidence="10" id="KW-0998">Cell outer membrane</keyword>
<keyword evidence="8" id="KW-0626">Porin</keyword>
<evidence type="ECO:0000256" key="11">
    <source>
        <dbReference type="SAM" id="SignalP"/>
    </source>
</evidence>
<proteinExistence type="predicted"/>
<dbReference type="AlphaFoldDB" id="A0A1A5XKZ2"/>
<evidence type="ECO:0000256" key="10">
    <source>
        <dbReference type="ARBA" id="ARBA00023237"/>
    </source>
</evidence>
<keyword evidence="9" id="KW-0472">Membrane</keyword>
<comment type="caution">
    <text evidence="14">The sequence shown here is derived from an EMBL/GenBank/DDBJ whole genome shotgun (WGS) entry which is preliminary data.</text>
</comment>
<dbReference type="GO" id="GO:0006811">
    <property type="term" value="P:monoatomic ion transport"/>
    <property type="evidence" value="ECO:0007669"/>
    <property type="project" value="UniProtKB-KW"/>
</dbReference>
<dbReference type="Gene3D" id="2.40.160.10">
    <property type="entry name" value="Porin"/>
    <property type="match status" value="1"/>
</dbReference>
<comment type="subcellular location">
    <subcellularLocation>
        <location evidence="1">Cell outer membrane</location>
        <topology evidence="1">Multi-pass membrane protein</topology>
    </subcellularLocation>
</comment>
<dbReference type="Pfam" id="PF13609">
    <property type="entry name" value="Porin_4"/>
    <property type="match status" value="1"/>
</dbReference>
<evidence type="ECO:0000256" key="7">
    <source>
        <dbReference type="ARBA" id="ARBA00023065"/>
    </source>
</evidence>
<dbReference type="EMBL" id="QJJV01000004">
    <property type="protein sequence ID" value="PXX18618.1"/>
    <property type="molecule type" value="Genomic_DNA"/>
</dbReference>
<evidence type="ECO:0000256" key="3">
    <source>
        <dbReference type="ARBA" id="ARBA00022448"/>
    </source>
</evidence>
<protein>
    <submittedName>
        <fullName evidence="13 14">Porin</fullName>
    </submittedName>
</protein>
<evidence type="ECO:0000256" key="1">
    <source>
        <dbReference type="ARBA" id="ARBA00004571"/>
    </source>
</evidence>
<dbReference type="Proteomes" id="UP000247515">
    <property type="component" value="Unassembled WGS sequence"/>
</dbReference>
<reference evidence="13 16" key="2">
    <citation type="submission" date="2018-05" db="EMBL/GenBank/DDBJ databases">
        <title>Genomic Encyclopedia of Type Strains, Phase IV (KMG-V): Genome sequencing to study the core and pangenomes of soil and plant-associated prokaryotes.</title>
        <authorList>
            <person name="Whitman W."/>
        </authorList>
    </citation>
    <scope>NUCLEOTIDE SEQUENCE [LARGE SCALE GENOMIC DNA]</scope>
    <source>
        <strain evidence="13 16">SIr-6563</strain>
    </source>
</reference>
<name>A0A1A5XKZ2_9BURK</name>
<dbReference type="OrthoDB" id="8982743at2"/>
<dbReference type="InterPro" id="IPR002299">
    <property type="entry name" value="Porin_Neis"/>
</dbReference>
<keyword evidence="7" id="KW-0406">Ion transport</keyword>
<sequence length="390" mass="40747">MKKALLNTLALATVAASSMAHAQSSVTLYGTVDAGIDYISNQKSSAGHGTAWAVQSGNLSTSRWGLRGSEDLGGGLKAIFQLENGFSVVNGKGSNGGYLFGRQAWVGLASDQYGSLTLGRQYDALVDMIAPMSATGSGFGGNIADHPFDNDNLNNDVRMNNAVKYRSPIYSGFQVEGAYAFSNQGGGFSMNNAYTFGASWNGGPINLAVAYFQGNNPGSTTGGALSAGSSTDNDPMFVSARTRTLGAGGSYTIGAAKVGVVFTRTMIASPTEIAQGGSLNTFDADYLTFNNYEVNGRYQLTPQFSLGGSYTYTDGSLSRAAGNASPHWNQFMLQADYALSKRTDLYLEGTYQRVSGANGIAVLGNASIYNLAASSSNTQAVVAAGMRLKF</sequence>
<dbReference type="InterPro" id="IPR023614">
    <property type="entry name" value="Porin_dom_sf"/>
</dbReference>
<evidence type="ECO:0000256" key="6">
    <source>
        <dbReference type="ARBA" id="ARBA00022729"/>
    </source>
</evidence>
<dbReference type="InterPro" id="IPR050298">
    <property type="entry name" value="Gram-neg_bact_OMP"/>
</dbReference>
<gene>
    <name evidence="13" type="ORF">C7400_104128</name>
    <name evidence="14" type="ORF">SAMN05216550_104301</name>
</gene>
<evidence type="ECO:0000256" key="2">
    <source>
        <dbReference type="ARBA" id="ARBA00011233"/>
    </source>
</evidence>
<keyword evidence="4" id="KW-1134">Transmembrane beta strand</keyword>
<accession>A0A1A5XKZ2</accession>
<evidence type="ECO:0000313" key="13">
    <source>
        <dbReference type="EMBL" id="PXX18618.1"/>
    </source>
</evidence>
<feature type="domain" description="Porin" evidence="12">
    <location>
        <begin position="11"/>
        <end position="356"/>
    </location>
</feature>
<keyword evidence="16" id="KW-1185">Reference proteome</keyword>
<dbReference type="InterPro" id="IPR033900">
    <property type="entry name" value="Gram_neg_porin_domain"/>
</dbReference>